<organism evidence="2 3">
    <name type="scientific">Synaphobranchus kaupii</name>
    <name type="common">Kaup's arrowtooth eel</name>
    <dbReference type="NCBI Taxonomy" id="118154"/>
    <lineage>
        <taxon>Eukaryota</taxon>
        <taxon>Metazoa</taxon>
        <taxon>Chordata</taxon>
        <taxon>Craniata</taxon>
        <taxon>Vertebrata</taxon>
        <taxon>Euteleostomi</taxon>
        <taxon>Actinopterygii</taxon>
        <taxon>Neopterygii</taxon>
        <taxon>Teleostei</taxon>
        <taxon>Anguilliformes</taxon>
        <taxon>Synaphobranchidae</taxon>
        <taxon>Synaphobranchus</taxon>
    </lineage>
</organism>
<protein>
    <submittedName>
        <fullName evidence="2">Uncharacterized protein</fullName>
    </submittedName>
</protein>
<sequence length="174" mass="18763">MGYSCQNVHTVSQNKDFPVRNGRAGKGSSKLPQSPKSRVASLQNSVKEGTFNFLSSIEYSRSELQLRPSRIPVSRAGSLAEDRLARSVSVAECASVREWKFVKPGISRKLSLSGPTLLPTSMALLKNMGKSSPYLVSSDTEAQNTVPLQENPAVGNLLSEPISVCRKVPLCGEA</sequence>
<name>A0A9Q1FCG7_SYNKA</name>
<evidence type="ECO:0000313" key="3">
    <source>
        <dbReference type="Proteomes" id="UP001152622"/>
    </source>
</evidence>
<feature type="compositionally biased region" description="Polar residues" evidence="1">
    <location>
        <begin position="30"/>
        <end position="40"/>
    </location>
</feature>
<proteinExistence type="predicted"/>
<evidence type="ECO:0000256" key="1">
    <source>
        <dbReference type="SAM" id="MobiDB-lite"/>
    </source>
</evidence>
<accession>A0A9Q1FCG7</accession>
<keyword evidence="3" id="KW-1185">Reference proteome</keyword>
<gene>
    <name evidence="2" type="ORF">SKAU_G00182840</name>
</gene>
<dbReference type="AlphaFoldDB" id="A0A9Q1FCG7"/>
<evidence type="ECO:0000313" key="2">
    <source>
        <dbReference type="EMBL" id="KAJ8355490.1"/>
    </source>
</evidence>
<dbReference type="OrthoDB" id="8937883at2759"/>
<feature type="compositionally biased region" description="Polar residues" evidence="1">
    <location>
        <begin position="1"/>
        <end position="15"/>
    </location>
</feature>
<dbReference type="Proteomes" id="UP001152622">
    <property type="component" value="Chromosome 6"/>
</dbReference>
<feature type="region of interest" description="Disordered" evidence="1">
    <location>
        <begin position="1"/>
        <end position="40"/>
    </location>
</feature>
<comment type="caution">
    <text evidence="2">The sequence shown here is derived from an EMBL/GenBank/DDBJ whole genome shotgun (WGS) entry which is preliminary data.</text>
</comment>
<reference evidence="2" key="1">
    <citation type="journal article" date="2023" name="Science">
        <title>Genome structures resolve the early diversification of teleost fishes.</title>
        <authorList>
            <person name="Parey E."/>
            <person name="Louis A."/>
            <person name="Montfort J."/>
            <person name="Bouchez O."/>
            <person name="Roques C."/>
            <person name="Iampietro C."/>
            <person name="Lluch J."/>
            <person name="Castinel A."/>
            <person name="Donnadieu C."/>
            <person name="Desvignes T."/>
            <person name="Floi Bucao C."/>
            <person name="Jouanno E."/>
            <person name="Wen M."/>
            <person name="Mejri S."/>
            <person name="Dirks R."/>
            <person name="Jansen H."/>
            <person name="Henkel C."/>
            <person name="Chen W.J."/>
            <person name="Zahm M."/>
            <person name="Cabau C."/>
            <person name="Klopp C."/>
            <person name="Thompson A.W."/>
            <person name="Robinson-Rechavi M."/>
            <person name="Braasch I."/>
            <person name="Lecointre G."/>
            <person name="Bobe J."/>
            <person name="Postlethwait J.H."/>
            <person name="Berthelot C."/>
            <person name="Roest Crollius H."/>
            <person name="Guiguen Y."/>
        </authorList>
    </citation>
    <scope>NUCLEOTIDE SEQUENCE</scope>
    <source>
        <strain evidence="2">WJC10195</strain>
    </source>
</reference>
<dbReference type="EMBL" id="JAINUF010000006">
    <property type="protein sequence ID" value="KAJ8355490.1"/>
    <property type="molecule type" value="Genomic_DNA"/>
</dbReference>